<feature type="domain" description="WSC" evidence="8">
    <location>
        <begin position="1597"/>
        <end position="1693"/>
    </location>
</feature>
<keyword evidence="11" id="KW-1185">Reference proteome</keyword>
<dbReference type="EMBL" id="KB097552">
    <property type="protein sequence ID" value="ESN95050.1"/>
    <property type="molecule type" value="Genomic_DNA"/>
</dbReference>
<reference evidence="10" key="3">
    <citation type="submission" date="2015-06" db="UniProtKB">
        <authorList>
            <consortium name="EnsemblMetazoa"/>
        </authorList>
    </citation>
    <scope>IDENTIFICATION</scope>
</reference>
<evidence type="ECO:0000313" key="10">
    <source>
        <dbReference type="EnsemblMetazoa" id="HelroP193727"/>
    </source>
</evidence>
<keyword evidence="4 7" id="KW-1133">Transmembrane helix</keyword>
<dbReference type="InterPro" id="IPR002889">
    <property type="entry name" value="WSC_carb-bd"/>
</dbReference>
<comment type="subcellular location">
    <subcellularLocation>
        <location evidence="1">Membrane</location>
        <topology evidence="1">Single-pass membrane protein</topology>
    </subcellularLocation>
</comment>
<dbReference type="GO" id="GO:0007165">
    <property type="term" value="P:signal transduction"/>
    <property type="evidence" value="ECO:0000318"/>
    <property type="project" value="GO_Central"/>
</dbReference>
<dbReference type="PROSITE" id="PS51212">
    <property type="entry name" value="WSC"/>
    <property type="match status" value="6"/>
</dbReference>
<feature type="domain" description="WSC" evidence="8">
    <location>
        <begin position="1486"/>
        <end position="1569"/>
    </location>
</feature>
<dbReference type="STRING" id="6412.T1FVA7"/>
<evidence type="ECO:0000313" key="11">
    <source>
        <dbReference type="Proteomes" id="UP000015101"/>
    </source>
</evidence>
<reference evidence="9 11" key="2">
    <citation type="journal article" date="2013" name="Nature">
        <title>Insights into bilaterian evolution from three spiralian genomes.</title>
        <authorList>
            <person name="Simakov O."/>
            <person name="Marletaz F."/>
            <person name="Cho S.J."/>
            <person name="Edsinger-Gonzales E."/>
            <person name="Havlak P."/>
            <person name="Hellsten U."/>
            <person name="Kuo D.H."/>
            <person name="Larsson T."/>
            <person name="Lv J."/>
            <person name="Arendt D."/>
            <person name="Savage R."/>
            <person name="Osoegawa K."/>
            <person name="de Jong P."/>
            <person name="Grimwood J."/>
            <person name="Chapman J.A."/>
            <person name="Shapiro H."/>
            <person name="Aerts A."/>
            <person name="Otillar R.P."/>
            <person name="Terry A.Y."/>
            <person name="Boore J.L."/>
            <person name="Grigoriev I.V."/>
            <person name="Lindberg D.R."/>
            <person name="Seaver E.C."/>
            <person name="Weisblat D.A."/>
            <person name="Putnam N.H."/>
            <person name="Rokhsar D.S."/>
        </authorList>
    </citation>
    <scope>NUCLEOTIDE SEQUENCE</scope>
</reference>
<feature type="transmembrane region" description="Helical" evidence="7">
    <location>
        <begin position="2137"/>
        <end position="2159"/>
    </location>
</feature>
<dbReference type="PANTHER" id="PTHR24269">
    <property type="entry name" value="KREMEN PROTEIN"/>
    <property type="match status" value="1"/>
</dbReference>
<evidence type="ECO:0000256" key="6">
    <source>
        <dbReference type="ARBA" id="ARBA00023180"/>
    </source>
</evidence>
<dbReference type="SMART" id="SM00321">
    <property type="entry name" value="WSC"/>
    <property type="match status" value="6"/>
</dbReference>
<dbReference type="eggNOG" id="ENOG502SB9F">
    <property type="taxonomic scope" value="Eukaryota"/>
</dbReference>
<dbReference type="GO" id="GO:0005886">
    <property type="term" value="C:plasma membrane"/>
    <property type="evidence" value="ECO:0000318"/>
    <property type="project" value="GO_Central"/>
</dbReference>
<dbReference type="OrthoDB" id="5985073at2759"/>
<proteinExistence type="predicted"/>
<sequence length="2189" mass="243186">MFPFRSIKYFTIFEVVLLTFYSVTGSTAMYIGCYSFILEVNIKMIHSFENCKAFCMKNSNVPYIALHKGRECYCVARASYPVTSKLCDSRCASSLNNLRDGCGGKFFYSLYSIRATVDYQHSLIDHSAKLTPNSIEIDGSGYLTVEICISMCIELNKTLATVGRTKCHCGSIEDQIDLTSPLLFKIKCHATCPGDTSQICDCNTKYSTEFQVEVQTGSSYISHCWNGPVHRPSVSCAGGCQPGWKGSSCDLRDCSQNNGQCGSHLKCEVVTVNDRTYSECVCTSDKYRTKLWTCDTLAAKRNLALRKGVTSSRVLSPKEGKGNFRREDMVDGQVLGSKMIHLDSRGDSIEWIAVDLAFVYEIDYVVAFNRQCVPTIDDCATRIEGLKVGLNDTLELANEKLLGNYSLCGVLPPMKRYLAGVPLKISCTSPVFGRFVIIQPRAGVRGFTLVELEVYEKAKRQPVDKIGCFEVFESSLNVSVSSVQSCQDECENYGLDNLIFAMKRGICYCGSKADMMIEVVSIECDKHFVVYSGRKVFVEALMGCFVSGMLDDKTPTKMILSNDSAYTSCSLFCKRLNAVEFAISIMFCLCGDLYDKYAMVRPQECNVKCLDRKKKLCGADKRYSLYRIFDRYDFLERPRHNFCFNSDVSLGSNCSTVPGACFPGWKGVLCDIRDCKVDNGKCGNNAFCLESFVDGKKESKCHYPDGFKLTASGNLLGIYLNKASGVMYLGCYWAVVAERSTAVESYADCKIFCSQTPQIIMIGLHRGEECHCLSSARYPVSSLHCNLRCSDGISSCGGSQFFSVFQIKHQLDFSNLLLTISAYDLRSRCIILKHKSMTSDKCVKVCLELKKSIALLKASNLCVCTTPHLTDPLNCLSDVDFVSNCTHACPGDEHQKCWSENCQMKLSTRTNFEMQTSFSALMHCSDGVKFSTSDCKKGCKPGWRGELCNERDCLKNFGDCGALICQMTRAGGKEYSECVCKKFYYRTKNFVCKPLPKTYNLALRRKVTMSSFGLLNSENSSLIKSEFQATQHWKYAVDGSLVELEVVRLFSLNSSHAGWLAVDLLEEYAIARVVVYPRKCDHRCKSSLPQLLLLRFSVQKIFSLFLKNEMNIRIILLIRLIDNLDLELDHHLLITPGSFVVVLNSRLDDSVRSPRSNSVLCGEHSADSKGVCQPLEPITIVCNDASYTARFVIIEKIANVAAAAKGEDVLAVTEVEVHGAVQKPNHPVYIGCFEKFTSFNVSEASRTEDCHKFCKSLDRENTIFAIKKGTTCHCGTDADVKVDLMHCDEHFQTFSTYLNKASFLGCFHGHQLEALGTLMYEGDVKSPFKSCQFYCRSYHFKEFALKRSVCLCGDRMFDASKQIPTSSCAIMCKDDSSKTCGSSTTFSLYKSRSRFSHRTDPTHHHFCMNEGDLSKDCQPGNCTAGWTGELCDVRDCSVKNGDCVENSSCVVNTRAGREISECRYPVRHGLNKLGKIQKMEESAGNASKYIGCYASVVHSSVTAVYRIEGCRIFCEDDDDSYLIGLNNGRMCFCVERAAYAVSSKLCDMPCGQKDEICGAAKYYSIYQKVLQAMKKCSIVNWPQTFIHFNKHFAVKPAEVTTFALLDAGSLVPESAKVFQQLHSLTIEMCMAICAENNFPLAYLTAGDECRCATRDAEKCGHPKSYQQSCNSPCRGNADQKCGGENCAAKFLACQVQNGGCGGRLTCNVATIKGDEYSECVCPDGQYRTATWDCQNLPPKNLAFRKRIHSSPEFEVGQSMYLVDGHIIKNSLFPDLQSLEEIIITLYLENVSSTSYKVDLDNVLDSSSPGMLCNTYSLKATTCAGSAIRVNCLHPELRAKYIFIRPTGESKHYVAIDEIEAYGGDEVRPFHYVGCFGSFKIAETLDSRLLSFNKCHRFCEHFQRPLLMMALKNGEKCHCGTSPDDQAESSYCAVKCPGDEHVCGGRLHFAVFSPELPEESFVGCYKETIRTAELQTVFVVQEFAFASCSVHCRTQNSIEFAIMKSTQCLCGDLMNATEQVPTAECNENCVDDATSSCGGSQRFALYKTFSRYEAKRERNFCLDRVAKRPECGGGMCVPGWSGPLCNVRDCSVKNGACEGNSSCVEVIVGAEVVTESKFVKREKAAVSASRHGQFPLPISLLVGLGFFVLSLTIVLALLYFKKFPLRVDLDETQAAGEAGGRSPEEEGEKI</sequence>
<evidence type="ECO:0000256" key="2">
    <source>
        <dbReference type="ARBA" id="ARBA00022692"/>
    </source>
</evidence>
<evidence type="ECO:0000256" key="7">
    <source>
        <dbReference type="SAM" id="Phobius"/>
    </source>
</evidence>
<evidence type="ECO:0000256" key="5">
    <source>
        <dbReference type="ARBA" id="ARBA00023136"/>
    </source>
</evidence>
<feature type="domain" description="WSC" evidence="8">
    <location>
        <begin position="1957"/>
        <end position="2048"/>
    </location>
</feature>
<dbReference type="GeneID" id="20212753"/>
<evidence type="ECO:0000256" key="4">
    <source>
        <dbReference type="ARBA" id="ARBA00022989"/>
    </source>
</evidence>
<dbReference type="Proteomes" id="UP000015101">
    <property type="component" value="Unassembled WGS sequence"/>
</dbReference>
<keyword evidence="3" id="KW-0732">Signal</keyword>
<dbReference type="GO" id="GO:0004888">
    <property type="term" value="F:transmembrane signaling receptor activity"/>
    <property type="evidence" value="ECO:0000318"/>
    <property type="project" value="GO_Central"/>
</dbReference>
<protein>
    <recommendedName>
        <fullName evidence="8">WSC domain-containing protein</fullName>
    </recommendedName>
</protein>
<dbReference type="HOGENOM" id="CLU_237816_0_0_1"/>
<dbReference type="EMBL" id="AMQM01007035">
    <property type="status" value="NOT_ANNOTATED_CDS"/>
    <property type="molecule type" value="Genomic_DNA"/>
</dbReference>
<dbReference type="InParanoid" id="T1FVA7"/>
<organism evidence="10 11">
    <name type="scientific">Helobdella robusta</name>
    <name type="common">Californian leech</name>
    <dbReference type="NCBI Taxonomy" id="6412"/>
    <lineage>
        <taxon>Eukaryota</taxon>
        <taxon>Metazoa</taxon>
        <taxon>Spiralia</taxon>
        <taxon>Lophotrochozoa</taxon>
        <taxon>Annelida</taxon>
        <taxon>Clitellata</taxon>
        <taxon>Hirudinea</taxon>
        <taxon>Rhynchobdellida</taxon>
        <taxon>Glossiphoniidae</taxon>
        <taxon>Helobdella</taxon>
    </lineage>
</organism>
<dbReference type="InterPro" id="IPR008979">
    <property type="entry name" value="Galactose-bd-like_sf"/>
</dbReference>
<evidence type="ECO:0000256" key="1">
    <source>
        <dbReference type="ARBA" id="ARBA00004167"/>
    </source>
</evidence>
<dbReference type="EnsemblMetazoa" id="HelroT193727">
    <property type="protein sequence ID" value="HelroP193727"/>
    <property type="gene ID" value="HelroG193727"/>
</dbReference>
<feature type="domain" description="WSC" evidence="8">
    <location>
        <begin position="1868"/>
        <end position="1954"/>
    </location>
</feature>
<dbReference type="RefSeq" id="XP_009026938.1">
    <property type="nucleotide sequence ID" value="XM_009028690.1"/>
</dbReference>
<reference evidence="11" key="1">
    <citation type="submission" date="2012-12" db="EMBL/GenBank/DDBJ databases">
        <authorList>
            <person name="Hellsten U."/>
            <person name="Grimwood J."/>
            <person name="Chapman J.A."/>
            <person name="Shapiro H."/>
            <person name="Aerts A."/>
            <person name="Otillar R.P."/>
            <person name="Terry A.Y."/>
            <person name="Boore J.L."/>
            <person name="Simakov O."/>
            <person name="Marletaz F."/>
            <person name="Cho S.-J."/>
            <person name="Edsinger-Gonzales E."/>
            <person name="Havlak P."/>
            <person name="Kuo D.-H."/>
            <person name="Larsson T."/>
            <person name="Lv J."/>
            <person name="Arendt D."/>
            <person name="Savage R."/>
            <person name="Osoegawa K."/>
            <person name="de Jong P."/>
            <person name="Lindberg D.R."/>
            <person name="Seaver E.C."/>
            <person name="Weisblat D.A."/>
            <person name="Putnam N.H."/>
            <person name="Grigoriev I.V."/>
            <person name="Rokhsar D.S."/>
        </authorList>
    </citation>
    <scope>NUCLEOTIDE SEQUENCE</scope>
</reference>
<dbReference type="SUPFAM" id="SSF49785">
    <property type="entry name" value="Galactose-binding domain-like"/>
    <property type="match status" value="1"/>
</dbReference>
<dbReference type="Gene3D" id="2.60.120.260">
    <property type="entry name" value="Galactose-binding domain-like"/>
    <property type="match status" value="2"/>
</dbReference>
<accession>T1FVA7</accession>
<dbReference type="InterPro" id="IPR051836">
    <property type="entry name" value="Kremen_rcpt"/>
</dbReference>
<feature type="domain" description="WSC" evidence="8">
    <location>
        <begin position="27"/>
        <end position="114"/>
    </location>
</feature>
<dbReference type="OMA" id="RENTIFA"/>
<dbReference type="PANTHER" id="PTHR24269:SF16">
    <property type="entry name" value="PROTEIN SLG1"/>
    <property type="match status" value="1"/>
</dbReference>
<evidence type="ECO:0000259" key="8">
    <source>
        <dbReference type="PROSITE" id="PS51212"/>
    </source>
</evidence>
<gene>
    <name evidence="10" type="primary">20212753</name>
    <name evidence="9" type="ORF">HELRODRAFT_193727</name>
</gene>
<feature type="domain" description="WSC" evidence="8">
    <location>
        <begin position="1300"/>
        <end position="1392"/>
    </location>
</feature>
<keyword evidence="2 7" id="KW-0812">Transmembrane</keyword>
<keyword evidence="6" id="KW-0325">Glycoprotein</keyword>
<evidence type="ECO:0000313" key="9">
    <source>
        <dbReference type="EMBL" id="ESN95050.1"/>
    </source>
</evidence>
<evidence type="ECO:0000256" key="3">
    <source>
        <dbReference type="ARBA" id="ARBA00022729"/>
    </source>
</evidence>
<dbReference type="KEGG" id="hro:HELRODRAFT_193727"/>
<feature type="transmembrane region" description="Helical" evidence="7">
    <location>
        <begin position="12"/>
        <end position="37"/>
    </location>
</feature>
<dbReference type="Pfam" id="PF01822">
    <property type="entry name" value="WSC"/>
    <property type="match status" value="4"/>
</dbReference>
<name>T1FVA7_HELRO</name>
<dbReference type="CTD" id="20212753"/>
<keyword evidence="5 7" id="KW-0472">Membrane</keyword>